<accession>A0A1J5P032</accession>
<name>A0A1J5P032_9ZZZZ</name>
<comment type="caution">
    <text evidence="1">The sequence shown here is derived from an EMBL/GenBank/DDBJ whole genome shotgun (WGS) entry which is preliminary data.</text>
</comment>
<reference evidence="1" key="1">
    <citation type="submission" date="2016-10" db="EMBL/GenBank/DDBJ databases">
        <title>Sequence of Gallionella enrichment culture.</title>
        <authorList>
            <person name="Poehlein A."/>
            <person name="Muehling M."/>
            <person name="Daniel R."/>
        </authorList>
    </citation>
    <scope>NUCLEOTIDE SEQUENCE</scope>
</reference>
<gene>
    <name evidence="1" type="ORF">GALL_540040</name>
</gene>
<dbReference type="EMBL" id="MLJW01008108">
    <property type="protein sequence ID" value="OIQ64446.1"/>
    <property type="molecule type" value="Genomic_DNA"/>
</dbReference>
<sequence>MHQRQMQAVPGAVGVGHAAHGAERGVQRVFAHAPHQGFGAAAVFDQVGDGTDFQPVLAGEAFQIGQAGHGAVGVHHFADHSRGFQPGERGEVAARFGMAGAHQHTAFGGHERKDVARLNDVAGLGVARHCRLHRARAIGGGNAGCHAFGSFDGRSERGAVRRAVVLHHMPQAELGAALSGEGQADQPACMGGHEVDRLRGDMLGGEHQVALVLAVFLIDQDDHAPGLELGDDVGNWGQGHGAAGLRKTRHCRSGSALLPPVRTRSARRKTRRCRC</sequence>
<evidence type="ECO:0000313" key="1">
    <source>
        <dbReference type="EMBL" id="OIQ64446.1"/>
    </source>
</evidence>
<dbReference type="AlphaFoldDB" id="A0A1J5P032"/>
<proteinExistence type="predicted"/>
<protein>
    <submittedName>
        <fullName evidence="1">Uncharacterized protein</fullName>
    </submittedName>
</protein>
<organism evidence="1">
    <name type="scientific">mine drainage metagenome</name>
    <dbReference type="NCBI Taxonomy" id="410659"/>
    <lineage>
        <taxon>unclassified sequences</taxon>
        <taxon>metagenomes</taxon>
        <taxon>ecological metagenomes</taxon>
    </lineage>
</organism>